<dbReference type="KEGG" id="ssin:G7078_06595"/>
<keyword evidence="3" id="KW-1185">Reference proteome</keyword>
<dbReference type="InterPro" id="IPR038725">
    <property type="entry name" value="YdaG_split_barrel_FMN-bd"/>
</dbReference>
<evidence type="ECO:0000313" key="2">
    <source>
        <dbReference type="EMBL" id="QIL03331.1"/>
    </source>
</evidence>
<reference evidence="2 3" key="1">
    <citation type="submission" date="2020-03" db="EMBL/GenBank/DDBJ databases">
        <title>Sphingomonas sp. nov., isolated from fish.</title>
        <authorList>
            <person name="Hyun D.-W."/>
            <person name="Bae J.-W."/>
        </authorList>
    </citation>
    <scope>NUCLEOTIDE SEQUENCE [LARGE SCALE GENOMIC DNA]</scope>
    <source>
        <strain evidence="2 3">HDW15C</strain>
    </source>
</reference>
<accession>A0A6G7ZQT3</accession>
<evidence type="ECO:0000259" key="1">
    <source>
        <dbReference type="Pfam" id="PF16242"/>
    </source>
</evidence>
<dbReference type="PANTHER" id="PTHR34818">
    <property type="entry name" value="PROTEIN BLI-3"/>
    <property type="match status" value="1"/>
</dbReference>
<gene>
    <name evidence="2" type="ORF">G7078_06595</name>
</gene>
<evidence type="ECO:0000313" key="3">
    <source>
        <dbReference type="Proteomes" id="UP000502502"/>
    </source>
</evidence>
<dbReference type="SUPFAM" id="SSF50475">
    <property type="entry name" value="FMN-binding split barrel"/>
    <property type="match status" value="1"/>
</dbReference>
<dbReference type="Pfam" id="PF16242">
    <property type="entry name" value="Pyrid_ox_like"/>
    <property type="match status" value="1"/>
</dbReference>
<dbReference type="InterPro" id="IPR012349">
    <property type="entry name" value="Split_barrel_FMN-bd"/>
</dbReference>
<protein>
    <submittedName>
        <fullName evidence="2">Pyridoxamine 5'-phosphate oxidase family protein</fullName>
    </submittedName>
</protein>
<dbReference type="EMBL" id="CP049871">
    <property type="protein sequence ID" value="QIL03331.1"/>
    <property type="molecule type" value="Genomic_DNA"/>
</dbReference>
<dbReference type="InterPro" id="IPR052917">
    <property type="entry name" value="Stress-Dev_Protein"/>
</dbReference>
<feature type="domain" description="General stress protein FMN-binding split barrel" evidence="1">
    <location>
        <begin position="9"/>
        <end position="139"/>
    </location>
</feature>
<dbReference type="AlphaFoldDB" id="A0A6G7ZQT3"/>
<dbReference type="Gene3D" id="2.30.110.10">
    <property type="entry name" value="Electron Transport, Fmn-binding Protein, Chain A"/>
    <property type="match status" value="1"/>
</dbReference>
<name>A0A6G7ZQT3_9SPHN</name>
<proteinExistence type="predicted"/>
<sequence>MSEAEQELREEFWDKLDDSPFVMLGLQGVDDAMTRPMTAQVDDGQIWFFAARSEDLVKGLGQNPKAIATYASKDHKLFASIHGTLQLSNDRQVIERLWNPIIASWYKDGKDDPDLALLRFDTTSADIWRASAGSTLKAAVIKMLGRDPGKQQQDENRAEVVL</sequence>
<dbReference type="Proteomes" id="UP000502502">
    <property type="component" value="Chromosome"/>
</dbReference>
<dbReference type="PANTHER" id="PTHR34818:SF1">
    <property type="entry name" value="PROTEIN BLI-3"/>
    <property type="match status" value="1"/>
</dbReference>
<organism evidence="2 3">
    <name type="scientific">Sphingomonas sinipercae</name>
    <dbReference type="NCBI Taxonomy" id="2714944"/>
    <lineage>
        <taxon>Bacteria</taxon>
        <taxon>Pseudomonadati</taxon>
        <taxon>Pseudomonadota</taxon>
        <taxon>Alphaproteobacteria</taxon>
        <taxon>Sphingomonadales</taxon>
        <taxon>Sphingomonadaceae</taxon>
        <taxon>Sphingomonas</taxon>
    </lineage>
</organism>